<evidence type="ECO:0000256" key="4">
    <source>
        <dbReference type="ARBA" id="ARBA00022679"/>
    </source>
</evidence>
<dbReference type="InterPro" id="IPR000537">
    <property type="entry name" value="UbiA_prenyltransferase"/>
</dbReference>
<dbReference type="Gene3D" id="1.20.120.1780">
    <property type="entry name" value="UbiA prenyltransferase"/>
    <property type="match status" value="1"/>
</dbReference>
<evidence type="ECO:0000256" key="1">
    <source>
        <dbReference type="ARBA" id="ARBA00001946"/>
    </source>
</evidence>
<feature type="transmembrane region" description="Helical" evidence="8">
    <location>
        <begin position="119"/>
        <end position="137"/>
    </location>
</feature>
<evidence type="ECO:0000256" key="8">
    <source>
        <dbReference type="SAM" id="Phobius"/>
    </source>
</evidence>
<comment type="similarity">
    <text evidence="3">Belongs to the UbiA prenyltransferase family.</text>
</comment>
<comment type="caution">
    <text evidence="9">The sequence shown here is derived from an EMBL/GenBank/DDBJ whole genome shotgun (WGS) entry which is preliminary data.</text>
</comment>
<dbReference type="EMBL" id="JBANRG010000007">
    <property type="protein sequence ID" value="KAK7464927.1"/>
    <property type="molecule type" value="Genomic_DNA"/>
</dbReference>
<keyword evidence="4" id="KW-0808">Transferase</keyword>
<protein>
    <submittedName>
        <fullName evidence="9">Uncharacterized protein</fullName>
    </submittedName>
</protein>
<gene>
    <name evidence="9" type="ORF">VKT23_006135</name>
</gene>
<dbReference type="InterPro" id="IPR039653">
    <property type="entry name" value="Prenyltransferase"/>
</dbReference>
<sequence>MSWAWVAEECPNSSIVLFAGSWMWTMWYDTIYASQDKKDDIKAGVKSSALYFGSTIRKYLVFFGSSLVLSLIVSGIMNNQTLVYYAVSVVGGALHLLWQLNTVNFESPKSCFELFHANALYFGGVVETGLLLDYLLASN</sequence>
<evidence type="ECO:0000256" key="7">
    <source>
        <dbReference type="ARBA" id="ARBA00023136"/>
    </source>
</evidence>
<evidence type="ECO:0000256" key="2">
    <source>
        <dbReference type="ARBA" id="ARBA00004141"/>
    </source>
</evidence>
<keyword evidence="10" id="KW-1185">Reference proteome</keyword>
<dbReference type="Proteomes" id="UP001498398">
    <property type="component" value="Unassembled WGS sequence"/>
</dbReference>
<feature type="transmembrane region" description="Helical" evidence="8">
    <location>
        <begin position="59"/>
        <end position="76"/>
    </location>
</feature>
<dbReference type="PANTHER" id="PTHR11048">
    <property type="entry name" value="PRENYLTRANSFERASES"/>
    <property type="match status" value="1"/>
</dbReference>
<keyword evidence="5 8" id="KW-0812">Transmembrane</keyword>
<accession>A0ABR1JSM5</accession>
<comment type="cofactor">
    <cofactor evidence="1">
        <name>Mg(2+)</name>
        <dbReference type="ChEBI" id="CHEBI:18420"/>
    </cofactor>
</comment>
<reference evidence="9 10" key="1">
    <citation type="submission" date="2024-01" db="EMBL/GenBank/DDBJ databases">
        <title>A draft genome for the cacao thread blight pathogen Marasmiellus scandens.</title>
        <authorList>
            <person name="Baruah I.K."/>
            <person name="Leung J."/>
            <person name="Bukari Y."/>
            <person name="Amoako-Attah I."/>
            <person name="Meinhardt L.W."/>
            <person name="Bailey B.A."/>
            <person name="Cohen S.P."/>
        </authorList>
    </citation>
    <scope>NUCLEOTIDE SEQUENCE [LARGE SCALE GENOMIC DNA]</scope>
    <source>
        <strain evidence="9 10">GH-19</strain>
    </source>
</reference>
<evidence type="ECO:0000313" key="10">
    <source>
        <dbReference type="Proteomes" id="UP001498398"/>
    </source>
</evidence>
<keyword evidence="6 8" id="KW-1133">Transmembrane helix</keyword>
<organism evidence="9 10">
    <name type="scientific">Marasmiellus scandens</name>
    <dbReference type="NCBI Taxonomy" id="2682957"/>
    <lineage>
        <taxon>Eukaryota</taxon>
        <taxon>Fungi</taxon>
        <taxon>Dikarya</taxon>
        <taxon>Basidiomycota</taxon>
        <taxon>Agaricomycotina</taxon>
        <taxon>Agaricomycetes</taxon>
        <taxon>Agaricomycetidae</taxon>
        <taxon>Agaricales</taxon>
        <taxon>Marasmiineae</taxon>
        <taxon>Omphalotaceae</taxon>
        <taxon>Marasmiellus</taxon>
    </lineage>
</organism>
<keyword evidence="7 8" id="KW-0472">Membrane</keyword>
<evidence type="ECO:0000256" key="5">
    <source>
        <dbReference type="ARBA" id="ARBA00022692"/>
    </source>
</evidence>
<evidence type="ECO:0000256" key="6">
    <source>
        <dbReference type="ARBA" id="ARBA00022989"/>
    </source>
</evidence>
<feature type="transmembrane region" description="Helical" evidence="8">
    <location>
        <begin position="82"/>
        <end position="98"/>
    </location>
</feature>
<dbReference type="Pfam" id="PF01040">
    <property type="entry name" value="UbiA"/>
    <property type="match status" value="1"/>
</dbReference>
<evidence type="ECO:0000313" key="9">
    <source>
        <dbReference type="EMBL" id="KAK7464927.1"/>
    </source>
</evidence>
<name>A0ABR1JSM5_9AGAR</name>
<dbReference type="PANTHER" id="PTHR11048:SF28">
    <property type="entry name" value="4-HYDROXYBENZOATE POLYPRENYLTRANSFERASE, MITOCHONDRIAL"/>
    <property type="match status" value="1"/>
</dbReference>
<comment type="subcellular location">
    <subcellularLocation>
        <location evidence="2">Membrane</location>
        <topology evidence="2">Multi-pass membrane protein</topology>
    </subcellularLocation>
</comment>
<proteinExistence type="inferred from homology"/>
<evidence type="ECO:0000256" key="3">
    <source>
        <dbReference type="ARBA" id="ARBA00005985"/>
    </source>
</evidence>